<protein>
    <submittedName>
        <fullName evidence="1">DUF952 domain-containing protein</fullName>
    </submittedName>
</protein>
<dbReference type="EMBL" id="JAAAXJ010000014">
    <property type="protein sequence ID" value="NBJ26458.1"/>
    <property type="molecule type" value="Genomic_DNA"/>
</dbReference>
<dbReference type="PANTHER" id="PTHR34129">
    <property type="entry name" value="BLR1139 PROTEIN"/>
    <property type="match status" value="1"/>
</dbReference>
<evidence type="ECO:0000313" key="2">
    <source>
        <dbReference type="Proteomes" id="UP000818323"/>
    </source>
</evidence>
<dbReference type="Pfam" id="PF06108">
    <property type="entry name" value="DUF952"/>
    <property type="match status" value="1"/>
</dbReference>
<accession>A0ABW9Z293</accession>
<dbReference type="Proteomes" id="UP000818323">
    <property type="component" value="Unassembled WGS sequence"/>
</dbReference>
<dbReference type="Gene3D" id="3.20.170.20">
    <property type="entry name" value="Protein of unknown function DUF952"/>
    <property type="match status" value="1"/>
</dbReference>
<dbReference type="PANTHER" id="PTHR34129:SF1">
    <property type="entry name" value="DUF952 DOMAIN-CONTAINING PROTEIN"/>
    <property type="match status" value="1"/>
</dbReference>
<dbReference type="RefSeq" id="WP_161724877.1">
    <property type="nucleotide sequence ID" value="NZ_JAAAXI010000015.1"/>
</dbReference>
<keyword evidence="2" id="KW-1185">Reference proteome</keyword>
<reference evidence="1 2" key="1">
    <citation type="submission" date="2020-01" db="EMBL/GenBank/DDBJ databases">
        <title>Microvirga sp. nov., an arsenate reduction bacterium isolated from Tibet hotspring sediments.</title>
        <authorList>
            <person name="Yuan C.-G."/>
        </authorList>
    </citation>
    <scope>NUCLEOTIDE SEQUENCE [LARGE SCALE GENOMIC DNA]</scope>
    <source>
        <strain evidence="1 2">SYSU G3D203</strain>
    </source>
</reference>
<dbReference type="InterPro" id="IPR009297">
    <property type="entry name" value="DUF952"/>
</dbReference>
<proteinExistence type="predicted"/>
<dbReference type="SUPFAM" id="SSF56399">
    <property type="entry name" value="ADP-ribosylation"/>
    <property type="match status" value="1"/>
</dbReference>
<gene>
    <name evidence="1" type="ORF">GR303_19125</name>
</gene>
<comment type="caution">
    <text evidence="1">The sequence shown here is derived from an EMBL/GenBank/DDBJ whole genome shotgun (WGS) entry which is preliminary data.</text>
</comment>
<evidence type="ECO:0000313" key="1">
    <source>
        <dbReference type="EMBL" id="NBJ26458.1"/>
    </source>
</evidence>
<organism evidence="1 2">
    <name type="scientific">Microvirga arsenatis</name>
    <dbReference type="NCBI Taxonomy" id="2692265"/>
    <lineage>
        <taxon>Bacteria</taxon>
        <taxon>Pseudomonadati</taxon>
        <taxon>Pseudomonadota</taxon>
        <taxon>Alphaproteobacteria</taxon>
        <taxon>Hyphomicrobiales</taxon>
        <taxon>Methylobacteriaceae</taxon>
        <taxon>Microvirga</taxon>
    </lineage>
</organism>
<sequence>MSVIYKICPAALWQEAEKAGSFAGAPIDIQDGYLHFSTENQVRETAARHFAGQDDLLLIAIDADALGDALRFEPSRGGDLFPHLYAPLPLSAVMWVRPLPLGADGRHVFPDLAA</sequence>
<name>A0ABW9Z293_9HYPH</name>